<evidence type="ECO:0000256" key="1">
    <source>
        <dbReference type="SAM" id="MobiDB-lite"/>
    </source>
</evidence>
<proteinExistence type="predicted"/>
<evidence type="ECO:0008006" key="4">
    <source>
        <dbReference type="Google" id="ProtNLM"/>
    </source>
</evidence>
<comment type="caution">
    <text evidence="2">The sequence shown here is derived from an EMBL/GenBank/DDBJ whole genome shotgun (WGS) entry which is preliminary data.</text>
</comment>
<keyword evidence="3" id="KW-1185">Reference proteome</keyword>
<feature type="region of interest" description="Disordered" evidence="1">
    <location>
        <begin position="248"/>
        <end position="334"/>
    </location>
</feature>
<name>A0A9X1STL9_9ACTN</name>
<dbReference type="Gene3D" id="1.10.510.10">
    <property type="entry name" value="Transferase(Phosphotransferase) domain 1"/>
    <property type="match status" value="1"/>
</dbReference>
<accession>A0A9X1STL9</accession>
<dbReference type="Proteomes" id="UP001138997">
    <property type="component" value="Unassembled WGS sequence"/>
</dbReference>
<sequence>MKHSEEKLEYRGPGGADITAEVVHRHPDPDPGHLPAGVDAEIVRVHVDGDLIDLHRLTVVSEKHADPAVRAQAYAQLDAELLAGIRLLRRGHPVPGPRSLSRLVGRERPDSLPFVLLAARRGVPVAEAAGNLLREEESHFTAALLGAYRWMTAAGLSHRALTAHSVRWDSTTRTVQMEHFFASGLIDTPRPRPAGLISLPPNVNPDAPAGWILDRDDARAVAELLFLALTGRRASNPELARRPDLDQALENAFHPDPRQRPTPRDLLERFRVPEPLGPPPNNDMGEGMADFERERLRKHPAAVGAAAAEPHRASPSGGRGFFRRRGRLEHDRSQ</sequence>
<evidence type="ECO:0000313" key="3">
    <source>
        <dbReference type="Proteomes" id="UP001138997"/>
    </source>
</evidence>
<gene>
    <name evidence="2" type="ORF">LR394_14170</name>
</gene>
<evidence type="ECO:0000313" key="2">
    <source>
        <dbReference type="EMBL" id="MCD5312054.1"/>
    </source>
</evidence>
<protein>
    <recommendedName>
        <fullName evidence="4">Protein kinase domain-containing protein</fullName>
    </recommendedName>
</protein>
<organism evidence="2 3">
    <name type="scientific">Kineosporia babensis</name>
    <dbReference type="NCBI Taxonomy" id="499548"/>
    <lineage>
        <taxon>Bacteria</taxon>
        <taxon>Bacillati</taxon>
        <taxon>Actinomycetota</taxon>
        <taxon>Actinomycetes</taxon>
        <taxon>Kineosporiales</taxon>
        <taxon>Kineosporiaceae</taxon>
        <taxon>Kineosporia</taxon>
    </lineage>
</organism>
<dbReference type="EMBL" id="JAJOMB010000006">
    <property type="protein sequence ID" value="MCD5312054.1"/>
    <property type="molecule type" value="Genomic_DNA"/>
</dbReference>
<dbReference type="AlphaFoldDB" id="A0A9X1STL9"/>
<reference evidence="2" key="1">
    <citation type="submission" date="2021-11" db="EMBL/GenBank/DDBJ databases">
        <title>Streptomyces corallinus and Kineosporia corallina sp. nov., two new coral-derived marine actinobacteria.</title>
        <authorList>
            <person name="Buangrab K."/>
            <person name="Sutthacheep M."/>
            <person name="Yeemin T."/>
            <person name="Harunari E."/>
            <person name="Igarashi Y."/>
            <person name="Sripreechasak P."/>
            <person name="Kanchanasin P."/>
            <person name="Tanasupawat S."/>
            <person name="Phongsopitanun W."/>
        </authorList>
    </citation>
    <scope>NUCLEOTIDE SEQUENCE</scope>
    <source>
        <strain evidence="2">JCM 31032</strain>
    </source>
</reference>
<dbReference type="RefSeq" id="WP_231441882.1">
    <property type="nucleotide sequence ID" value="NZ_JAJOMB010000006.1"/>
</dbReference>
<feature type="compositionally biased region" description="Basic and acidic residues" evidence="1">
    <location>
        <begin position="253"/>
        <end position="272"/>
    </location>
</feature>